<dbReference type="Proteomes" id="UP000193944">
    <property type="component" value="Unassembled WGS sequence"/>
</dbReference>
<evidence type="ECO:0000313" key="1">
    <source>
        <dbReference type="EMBL" id="ORX77525.1"/>
    </source>
</evidence>
<reference evidence="1 2" key="2">
    <citation type="submission" date="2016-08" db="EMBL/GenBank/DDBJ databases">
        <title>Pervasive Adenine N6-methylation of Active Genes in Fungi.</title>
        <authorList>
            <consortium name="DOE Joint Genome Institute"/>
            <person name="Mondo S.J."/>
            <person name="Dannebaum R.O."/>
            <person name="Kuo R.C."/>
            <person name="Labutti K."/>
            <person name="Haridas S."/>
            <person name="Kuo A."/>
            <person name="Salamov A."/>
            <person name="Ahrendt S.R."/>
            <person name="Lipzen A."/>
            <person name="Sullivan W."/>
            <person name="Andreopoulos W.B."/>
            <person name="Clum A."/>
            <person name="Lindquist E."/>
            <person name="Daum C."/>
            <person name="Ramamoorthy G.K."/>
            <person name="Gryganskyi A."/>
            <person name="Culley D."/>
            <person name="Magnuson J.K."/>
            <person name="James T.Y."/>
            <person name="O'Malley M.A."/>
            <person name="Stajich J.E."/>
            <person name="Spatafora J.W."/>
            <person name="Visel A."/>
            <person name="Grigoriev I.V."/>
        </authorList>
    </citation>
    <scope>NUCLEOTIDE SEQUENCE [LARGE SCALE GENOMIC DNA]</scope>
    <source>
        <strain evidence="1 2">S4</strain>
    </source>
</reference>
<evidence type="ECO:0000313" key="2">
    <source>
        <dbReference type="Proteomes" id="UP000193944"/>
    </source>
</evidence>
<gene>
    <name evidence="1" type="ORF">BCR32DRAFT_328894</name>
</gene>
<dbReference type="EMBL" id="MCFG01000244">
    <property type="protein sequence ID" value="ORX77525.1"/>
    <property type="molecule type" value="Genomic_DNA"/>
</dbReference>
<sequence length="61" mass="6927">MIDVNSGVCTSLCFGDDDIEYSEFQSYLYRLENLCLDNIKKIHVPKNCITKLRGLGENLLA</sequence>
<protein>
    <submittedName>
        <fullName evidence="1">Uncharacterized protein</fullName>
    </submittedName>
</protein>
<proteinExistence type="predicted"/>
<organism evidence="1 2">
    <name type="scientific">Anaeromyces robustus</name>
    <dbReference type="NCBI Taxonomy" id="1754192"/>
    <lineage>
        <taxon>Eukaryota</taxon>
        <taxon>Fungi</taxon>
        <taxon>Fungi incertae sedis</taxon>
        <taxon>Chytridiomycota</taxon>
        <taxon>Chytridiomycota incertae sedis</taxon>
        <taxon>Neocallimastigomycetes</taxon>
        <taxon>Neocallimastigales</taxon>
        <taxon>Neocallimastigaceae</taxon>
        <taxon>Anaeromyces</taxon>
    </lineage>
</organism>
<keyword evidence="2" id="KW-1185">Reference proteome</keyword>
<accession>A0A1Y1WVU6</accession>
<dbReference type="AlphaFoldDB" id="A0A1Y1WVU6"/>
<reference evidence="1 2" key="1">
    <citation type="submission" date="2016-08" db="EMBL/GenBank/DDBJ databases">
        <title>A Parts List for Fungal Cellulosomes Revealed by Comparative Genomics.</title>
        <authorList>
            <consortium name="DOE Joint Genome Institute"/>
            <person name="Haitjema C.H."/>
            <person name="Gilmore S.P."/>
            <person name="Henske J.K."/>
            <person name="Solomon K.V."/>
            <person name="De Groot R."/>
            <person name="Kuo A."/>
            <person name="Mondo S.J."/>
            <person name="Salamov A.A."/>
            <person name="Labutti K."/>
            <person name="Zhao Z."/>
            <person name="Chiniquy J."/>
            <person name="Barry K."/>
            <person name="Brewer H.M."/>
            <person name="Purvine S.O."/>
            <person name="Wright A.T."/>
            <person name="Boxma B."/>
            <person name="Van Alen T."/>
            <person name="Hackstein J.H."/>
            <person name="Baker S.E."/>
            <person name="Grigoriev I.V."/>
            <person name="O'Malley M.A."/>
        </authorList>
    </citation>
    <scope>NUCLEOTIDE SEQUENCE [LARGE SCALE GENOMIC DNA]</scope>
    <source>
        <strain evidence="1 2">S4</strain>
    </source>
</reference>
<comment type="caution">
    <text evidence="1">The sequence shown here is derived from an EMBL/GenBank/DDBJ whole genome shotgun (WGS) entry which is preliminary data.</text>
</comment>
<name>A0A1Y1WVU6_9FUNG</name>